<dbReference type="AlphaFoldDB" id="A0A3M7RAM1"/>
<proteinExistence type="predicted"/>
<reference evidence="1 2" key="1">
    <citation type="journal article" date="2018" name="Sci. Rep.">
        <title>Genomic signatures of local adaptation to the degree of environmental predictability in rotifers.</title>
        <authorList>
            <person name="Franch-Gras L."/>
            <person name="Hahn C."/>
            <person name="Garcia-Roger E.M."/>
            <person name="Carmona M.J."/>
            <person name="Serra M."/>
            <person name="Gomez A."/>
        </authorList>
    </citation>
    <scope>NUCLEOTIDE SEQUENCE [LARGE SCALE GENOMIC DNA]</scope>
    <source>
        <strain evidence="1">HYR1</strain>
    </source>
</reference>
<organism evidence="1 2">
    <name type="scientific">Brachionus plicatilis</name>
    <name type="common">Marine rotifer</name>
    <name type="synonym">Brachionus muelleri</name>
    <dbReference type="NCBI Taxonomy" id="10195"/>
    <lineage>
        <taxon>Eukaryota</taxon>
        <taxon>Metazoa</taxon>
        <taxon>Spiralia</taxon>
        <taxon>Gnathifera</taxon>
        <taxon>Rotifera</taxon>
        <taxon>Eurotatoria</taxon>
        <taxon>Monogononta</taxon>
        <taxon>Pseudotrocha</taxon>
        <taxon>Ploima</taxon>
        <taxon>Brachionidae</taxon>
        <taxon>Brachionus</taxon>
    </lineage>
</organism>
<gene>
    <name evidence="1" type="ORF">BpHYR1_014481</name>
</gene>
<protein>
    <submittedName>
        <fullName evidence="1">Uncharacterized protein</fullName>
    </submittedName>
</protein>
<name>A0A3M7RAM1_BRAPC</name>
<keyword evidence="2" id="KW-1185">Reference proteome</keyword>
<evidence type="ECO:0000313" key="1">
    <source>
        <dbReference type="EMBL" id="RNA20308.1"/>
    </source>
</evidence>
<sequence length="128" mass="14403">MLRHFGVFSNIKLGFEHNFFAQSFASVFWVNHNRLNKDQIFGHIICSCNGSQGCVAHNSVALGVDQNQGDGNFQFVRADILSQTENPLTLTTRPFTVYQLGSFLDILLGQFANLYLPDLLSQRKKCFG</sequence>
<comment type="caution">
    <text evidence="1">The sequence shown here is derived from an EMBL/GenBank/DDBJ whole genome shotgun (WGS) entry which is preliminary data.</text>
</comment>
<accession>A0A3M7RAM1</accession>
<dbReference type="Proteomes" id="UP000276133">
    <property type="component" value="Unassembled WGS sequence"/>
</dbReference>
<evidence type="ECO:0000313" key="2">
    <source>
        <dbReference type="Proteomes" id="UP000276133"/>
    </source>
</evidence>
<dbReference type="EMBL" id="REGN01003880">
    <property type="protein sequence ID" value="RNA20308.1"/>
    <property type="molecule type" value="Genomic_DNA"/>
</dbReference>